<evidence type="ECO:0000313" key="2">
    <source>
        <dbReference type="EMBL" id="QPZ39438.1"/>
    </source>
</evidence>
<keyword evidence="3" id="KW-1185">Reference proteome</keyword>
<dbReference type="PANTHER" id="PTHR43798:SF33">
    <property type="entry name" value="HYDROLASE, PUTATIVE (AFU_ORTHOLOGUE AFUA_2G14860)-RELATED"/>
    <property type="match status" value="1"/>
</dbReference>
<reference evidence="2 3" key="1">
    <citation type="submission" date="2020-12" db="EMBL/GenBank/DDBJ databases">
        <title>Microbacterium sp. HY060.</title>
        <authorList>
            <person name="Zhou J."/>
        </authorList>
    </citation>
    <scope>NUCLEOTIDE SEQUENCE [LARGE SCALE GENOMIC DNA]</scope>
    <source>
        <strain evidence="2 3">HY60</strain>
    </source>
</reference>
<dbReference type="GO" id="GO:0016787">
    <property type="term" value="F:hydrolase activity"/>
    <property type="evidence" value="ECO:0007669"/>
    <property type="project" value="UniProtKB-KW"/>
</dbReference>
<evidence type="ECO:0000313" key="3">
    <source>
        <dbReference type="Proteomes" id="UP000662814"/>
    </source>
</evidence>
<organism evidence="2 3">
    <name type="scientific">Paramicrobacterium chengjingii</name>
    <dbReference type="NCBI Taxonomy" id="2769067"/>
    <lineage>
        <taxon>Bacteria</taxon>
        <taxon>Bacillati</taxon>
        <taxon>Actinomycetota</taxon>
        <taxon>Actinomycetes</taxon>
        <taxon>Micrococcales</taxon>
        <taxon>Microbacteriaceae</taxon>
        <taxon>Paramicrobacterium</taxon>
    </lineage>
</organism>
<proteinExistence type="predicted"/>
<dbReference type="SUPFAM" id="SSF53474">
    <property type="entry name" value="alpha/beta-Hydrolases"/>
    <property type="match status" value="1"/>
</dbReference>
<accession>A0ABX6YL00</accession>
<protein>
    <submittedName>
        <fullName evidence="2">Alpha/beta hydrolase</fullName>
    </submittedName>
</protein>
<dbReference type="Gene3D" id="3.40.50.1820">
    <property type="entry name" value="alpha/beta hydrolase"/>
    <property type="match status" value="1"/>
</dbReference>
<dbReference type="Pfam" id="PF12697">
    <property type="entry name" value="Abhydrolase_6"/>
    <property type="match status" value="1"/>
</dbReference>
<dbReference type="Proteomes" id="UP000662814">
    <property type="component" value="Chromosome"/>
</dbReference>
<keyword evidence="2" id="KW-0378">Hydrolase</keyword>
<dbReference type="InterPro" id="IPR000073">
    <property type="entry name" value="AB_hydrolase_1"/>
</dbReference>
<dbReference type="EMBL" id="CP061169">
    <property type="protein sequence ID" value="QPZ39438.1"/>
    <property type="molecule type" value="Genomic_DNA"/>
</dbReference>
<name>A0ABX6YL00_9MICO</name>
<dbReference type="PANTHER" id="PTHR43798">
    <property type="entry name" value="MONOACYLGLYCEROL LIPASE"/>
    <property type="match status" value="1"/>
</dbReference>
<sequence length="229" mass="25230">MWAPFAREWGRQRPVVAIDTIWDAGRSVQERPISRASEAAEWLSETLDGLGYGRVHLLGYSYGGWLALEYATRHTDRLISTIAIEPPGAIKGMPVRAWWRMARMLAGGEREVEPYLAWVRGGRLPEGDALALLKSAQIDFVKRGSPLPRRISADDWSRITGDLLIVLGERSRLVPAAASTRVTECAPDAEIRVIPRAGHAVPVEEPESIITVVADFLSRAEPLLGDTAT</sequence>
<feature type="domain" description="AB hydrolase-1" evidence="1">
    <location>
        <begin position="2"/>
        <end position="207"/>
    </location>
</feature>
<evidence type="ECO:0000259" key="1">
    <source>
        <dbReference type="Pfam" id="PF12697"/>
    </source>
</evidence>
<dbReference type="InterPro" id="IPR029058">
    <property type="entry name" value="AB_hydrolase_fold"/>
</dbReference>
<dbReference type="InterPro" id="IPR050266">
    <property type="entry name" value="AB_hydrolase_sf"/>
</dbReference>
<gene>
    <name evidence="2" type="ORF">HCR76_05090</name>
</gene>